<evidence type="ECO:0000313" key="1">
    <source>
        <dbReference type="EMBL" id="PNX69871.1"/>
    </source>
</evidence>
<evidence type="ECO:0000313" key="2">
    <source>
        <dbReference type="Proteomes" id="UP000236291"/>
    </source>
</evidence>
<sequence>MNGGILVVELEEEPAMMEF</sequence>
<name>A0A2K3KUA8_TRIPR</name>
<dbReference type="AlphaFoldDB" id="A0A2K3KUA8"/>
<accession>A0A2K3KUA8</accession>
<dbReference type="Proteomes" id="UP000236291">
    <property type="component" value="Unassembled WGS sequence"/>
</dbReference>
<reference evidence="1 2" key="1">
    <citation type="journal article" date="2014" name="Am. J. Bot.">
        <title>Genome assembly and annotation for red clover (Trifolium pratense; Fabaceae).</title>
        <authorList>
            <person name="Istvanek J."/>
            <person name="Jaros M."/>
            <person name="Krenek A."/>
            <person name="Repkova J."/>
        </authorList>
    </citation>
    <scope>NUCLEOTIDE SEQUENCE [LARGE SCALE GENOMIC DNA]</scope>
    <source>
        <strain evidence="2">cv. Tatra</strain>
        <tissue evidence="1">Young leaves</tissue>
    </source>
</reference>
<dbReference type="EMBL" id="ASHM01259459">
    <property type="protein sequence ID" value="PNX69871.1"/>
    <property type="molecule type" value="Genomic_DNA"/>
</dbReference>
<feature type="non-terminal residue" evidence="1">
    <location>
        <position position="19"/>
    </location>
</feature>
<gene>
    <name evidence="1" type="ORF">L195_g064631</name>
</gene>
<protein>
    <submittedName>
        <fullName evidence="1">Uncharacterized protein</fullName>
    </submittedName>
</protein>
<organism evidence="1 2">
    <name type="scientific">Trifolium pratense</name>
    <name type="common">Red clover</name>
    <dbReference type="NCBI Taxonomy" id="57577"/>
    <lineage>
        <taxon>Eukaryota</taxon>
        <taxon>Viridiplantae</taxon>
        <taxon>Streptophyta</taxon>
        <taxon>Embryophyta</taxon>
        <taxon>Tracheophyta</taxon>
        <taxon>Spermatophyta</taxon>
        <taxon>Magnoliopsida</taxon>
        <taxon>eudicotyledons</taxon>
        <taxon>Gunneridae</taxon>
        <taxon>Pentapetalae</taxon>
        <taxon>rosids</taxon>
        <taxon>fabids</taxon>
        <taxon>Fabales</taxon>
        <taxon>Fabaceae</taxon>
        <taxon>Papilionoideae</taxon>
        <taxon>50 kb inversion clade</taxon>
        <taxon>NPAAA clade</taxon>
        <taxon>Hologalegina</taxon>
        <taxon>IRL clade</taxon>
        <taxon>Trifolieae</taxon>
        <taxon>Trifolium</taxon>
    </lineage>
</organism>
<proteinExistence type="predicted"/>
<comment type="caution">
    <text evidence="1">The sequence shown here is derived from an EMBL/GenBank/DDBJ whole genome shotgun (WGS) entry which is preliminary data.</text>
</comment>
<reference evidence="1 2" key="2">
    <citation type="journal article" date="2017" name="Front. Plant Sci.">
        <title>Gene Classification and Mining of Molecular Markers Useful in Red Clover (Trifolium pratense) Breeding.</title>
        <authorList>
            <person name="Istvanek J."/>
            <person name="Dluhosova J."/>
            <person name="Dluhos P."/>
            <person name="Patkova L."/>
            <person name="Nedelnik J."/>
            <person name="Repkova J."/>
        </authorList>
    </citation>
    <scope>NUCLEOTIDE SEQUENCE [LARGE SCALE GENOMIC DNA]</scope>
    <source>
        <strain evidence="2">cv. Tatra</strain>
        <tissue evidence="1">Young leaves</tissue>
    </source>
</reference>